<dbReference type="Proteomes" id="UP000663440">
    <property type="component" value="Chromosome"/>
</dbReference>
<sequence>MKKNILNRKSIFSLLIIVFLSCTNKVKLEQQFIEENFLKIVDTLPYDTGTFVPLEKDTIKFSELALHFSQKIDYNKKIDEITTGFFEDNKQLKSTFQSVLEHGTNSEYFLDSNFPKKIGKYRIYFNENQIDKKIKFAGRIDIENLKIYNDKAILILSESVQRFGTTYIVFLVKEKGEWRVLERKVLYQS</sequence>
<organism evidence="1 2">
    <name type="scientific">Flavobacterium endoglycinae</name>
    <dbReference type="NCBI Taxonomy" id="2816357"/>
    <lineage>
        <taxon>Bacteria</taxon>
        <taxon>Pseudomonadati</taxon>
        <taxon>Bacteroidota</taxon>
        <taxon>Flavobacteriia</taxon>
        <taxon>Flavobacteriales</taxon>
        <taxon>Flavobacteriaceae</taxon>
        <taxon>Flavobacterium</taxon>
    </lineage>
</organism>
<dbReference type="RefSeq" id="WP_207296505.1">
    <property type="nucleotide sequence ID" value="NZ_CP071448.1"/>
</dbReference>
<gene>
    <name evidence="1" type="ORF">J0383_00510</name>
</gene>
<name>A0ABX7QFG0_9FLAO</name>
<dbReference type="PROSITE" id="PS51257">
    <property type="entry name" value="PROKAR_LIPOPROTEIN"/>
    <property type="match status" value="1"/>
</dbReference>
<dbReference type="EMBL" id="CP071448">
    <property type="protein sequence ID" value="QSW89311.1"/>
    <property type="molecule type" value="Genomic_DNA"/>
</dbReference>
<evidence type="ECO:0000313" key="2">
    <source>
        <dbReference type="Proteomes" id="UP000663440"/>
    </source>
</evidence>
<evidence type="ECO:0000313" key="1">
    <source>
        <dbReference type="EMBL" id="QSW89311.1"/>
    </source>
</evidence>
<accession>A0ABX7QFG0</accession>
<proteinExistence type="predicted"/>
<evidence type="ECO:0008006" key="3">
    <source>
        <dbReference type="Google" id="ProtNLM"/>
    </source>
</evidence>
<keyword evidence="2" id="KW-1185">Reference proteome</keyword>
<reference evidence="1 2" key="1">
    <citation type="submission" date="2021-03" db="EMBL/GenBank/DDBJ databases">
        <title>Flavobacterium kribbensis sp. nov, an endophytic bacteria, isolated from soybean.</title>
        <authorList>
            <person name="Lee J."/>
            <person name="Seo J."/>
        </authorList>
    </citation>
    <scope>NUCLEOTIDE SEQUENCE [LARGE SCALE GENOMIC DNA]</scope>
    <source>
        <strain evidence="1 2">BB8</strain>
    </source>
</reference>
<protein>
    <recommendedName>
        <fullName evidence="3">Lipoprotein</fullName>
    </recommendedName>
</protein>